<protein>
    <submittedName>
        <fullName evidence="2">DUF1127 domain-containing protein</fullName>
    </submittedName>
</protein>
<dbReference type="Proteomes" id="UP001196870">
    <property type="component" value="Unassembled WGS sequence"/>
</dbReference>
<evidence type="ECO:0000259" key="1">
    <source>
        <dbReference type="Pfam" id="PF06568"/>
    </source>
</evidence>
<keyword evidence="3" id="KW-1185">Reference proteome</keyword>
<dbReference type="Pfam" id="PF06568">
    <property type="entry name" value="YjiS-like"/>
    <property type="match status" value="1"/>
</dbReference>
<accession>A0ABS5ETF0</accession>
<proteinExistence type="predicted"/>
<evidence type="ECO:0000313" key="2">
    <source>
        <dbReference type="EMBL" id="MBR0663575.1"/>
    </source>
</evidence>
<dbReference type="InterPro" id="IPR009506">
    <property type="entry name" value="YjiS-like"/>
</dbReference>
<dbReference type="EMBL" id="JAAGBB010000004">
    <property type="protein sequence ID" value="MBR0663575.1"/>
    <property type="molecule type" value="Genomic_DNA"/>
</dbReference>
<comment type="caution">
    <text evidence="2">The sequence shown here is derived from an EMBL/GenBank/DDBJ whole genome shotgun (WGS) entry which is preliminary data.</text>
</comment>
<feature type="domain" description="YjiS-like" evidence="1">
    <location>
        <begin position="24"/>
        <end position="57"/>
    </location>
</feature>
<gene>
    <name evidence="2" type="ORF">GXW71_04315</name>
</gene>
<name>A0ABS5ETF0_9PROT</name>
<reference evidence="3" key="1">
    <citation type="journal article" date="2021" name="Syst. Appl. Microbiol.">
        <title>Roseomonas hellenica sp. nov., isolated from roots of wild-growing Alkanna tinctoria.</title>
        <authorList>
            <person name="Rat A."/>
            <person name="Naranjo H.D."/>
            <person name="Lebbe L."/>
            <person name="Cnockaert M."/>
            <person name="Krigas N."/>
            <person name="Grigoriadou K."/>
            <person name="Maloupa E."/>
            <person name="Willems A."/>
        </authorList>
    </citation>
    <scope>NUCLEOTIDE SEQUENCE [LARGE SCALE GENOMIC DNA]</scope>
    <source>
        <strain evidence="3">LMG 31523</strain>
    </source>
</reference>
<dbReference type="RefSeq" id="WP_211851170.1">
    <property type="nucleotide sequence ID" value="NZ_JAAGBB010000004.1"/>
</dbReference>
<evidence type="ECO:0000313" key="3">
    <source>
        <dbReference type="Proteomes" id="UP001196870"/>
    </source>
</evidence>
<organism evidence="2 3">
    <name type="scientific">Plastoroseomonas hellenica</name>
    <dbReference type="NCBI Taxonomy" id="2687306"/>
    <lineage>
        <taxon>Bacteria</taxon>
        <taxon>Pseudomonadati</taxon>
        <taxon>Pseudomonadota</taxon>
        <taxon>Alphaproteobacteria</taxon>
        <taxon>Acetobacterales</taxon>
        <taxon>Acetobacteraceae</taxon>
        <taxon>Plastoroseomonas</taxon>
    </lineage>
</organism>
<sequence>MSGFVLSSPLAARRPRGVVRAVLAAVAGAFQAITTRRQLLEMDERMLKDIGVTRAEALREAARAPWDNGLRRPH</sequence>